<proteinExistence type="predicted"/>
<dbReference type="InterPro" id="IPR011990">
    <property type="entry name" value="TPR-like_helical_dom_sf"/>
</dbReference>
<reference evidence="1" key="1">
    <citation type="submission" date="2018-10" db="EMBL/GenBank/DDBJ databases">
        <title>Iterative Subtractive Binning of Freshwater Chronoseries Metagenomes Recovers Nearly Complete Genomes from over Four Hundred Novel Species.</title>
        <authorList>
            <person name="Rodriguez-R L.M."/>
            <person name="Tsementzi D."/>
            <person name="Luo C."/>
            <person name="Konstantinidis K.T."/>
        </authorList>
    </citation>
    <scope>NUCLEOTIDE SEQUENCE</scope>
    <source>
        <strain evidence="1">WB5_2A_028</strain>
    </source>
</reference>
<comment type="caution">
    <text evidence="1">The sequence shown here is derived from an EMBL/GenBank/DDBJ whole genome shotgun (WGS) entry which is preliminary data.</text>
</comment>
<dbReference type="EMBL" id="RFXN01000131">
    <property type="protein sequence ID" value="NBR94410.1"/>
    <property type="molecule type" value="Genomic_DNA"/>
</dbReference>
<gene>
    <name evidence="1" type="ORF">EBT44_06275</name>
</gene>
<accession>A0A965GDA8</accession>
<evidence type="ECO:0008006" key="3">
    <source>
        <dbReference type="Google" id="ProtNLM"/>
    </source>
</evidence>
<protein>
    <recommendedName>
        <fullName evidence="3">Tetratricopeptide repeat protein</fullName>
    </recommendedName>
</protein>
<dbReference type="Proteomes" id="UP000740727">
    <property type="component" value="Unassembled WGS sequence"/>
</dbReference>
<evidence type="ECO:0000313" key="1">
    <source>
        <dbReference type="EMBL" id="NBR94410.1"/>
    </source>
</evidence>
<evidence type="ECO:0000313" key="2">
    <source>
        <dbReference type="Proteomes" id="UP000740727"/>
    </source>
</evidence>
<sequence>MYMNIYNTAYEALTARHFNDAIALTKTALESSNDINQLSLGLTILAHSYIELGEFESAIAPMIQACRLGSDHARLMAIDWCQRERDGGEWAGAISLARQVFDADRGNHRIARELIDLLLICGRYFEALEIYKQQHIISPVIEAKYGNIFTKTEELYPNNSEEFEVTAIKRGDLSGYPTLVSSQWPKEEIEARLTSRKYGSLAWFLARLVRDNFSTVISLGTDYGMHELLFTAVQKPPQIFIYEPKKNVEKILEEAINSLDIKHYISFLEHISSTMLRSLQSVSTLVLINTEKIAEEIYNKLLKKEVFPGYVVLYGTKKTLAIPKTDTLHSWWSCDAVDDPRFSLSTGAIGIPLFPPSGPSQ</sequence>
<dbReference type="AlphaFoldDB" id="A0A965GDA8"/>
<name>A0A965GDA8_9PROT</name>
<organism evidence="1 2">
    <name type="scientific">Candidatus Fonsibacter lacus</name>
    <dbReference type="NCBI Taxonomy" id="2576439"/>
    <lineage>
        <taxon>Bacteria</taxon>
        <taxon>Pseudomonadati</taxon>
        <taxon>Pseudomonadota</taxon>
        <taxon>Alphaproteobacteria</taxon>
        <taxon>Candidatus Pelagibacterales</taxon>
        <taxon>Candidatus Pelagibacterales incertae sedis</taxon>
        <taxon>Candidatus Fonsibacter</taxon>
    </lineage>
</organism>
<dbReference type="Gene3D" id="1.25.40.10">
    <property type="entry name" value="Tetratricopeptide repeat domain"/>
    <property type="match status" value="1"/>
</dbReference>
<dbReference type="SUPFAM" id="SSF48452">
    <property type="entry name" value="TPR-like"/>
    <property type="match status" value="1"/>
</dbReference>